<gene>
    <name evidence="6" type="ORF">H8S11_05330</name>
</gene>
<dbReference type="InterPro" id="IPR045943">
    <property type="entry name" value="DUF6363"/>
</dbReference>
<accession>A0A8J6M6T7</accession>
<feature type="short sequence motif" description="DGA/G" evidence="4">
    <location>
        <begin position="160"/>
        <end position="162"/>
    </location>
</feature>
<dbReference type="Pfam" id="PF19890">
    <property type="entry name" value="DUF6363"/>
    <property type="match status" value="1"/>
</dbReference>
<dbReference type="RefSeq" id="WP_186852468.1">
    <property type="nucleotide sequence ID" value="NZ_JACOPO010000003.1"/>
</dbReference>
<name>A0A8J6M6T7_9FIRM</name>
<dbReference type="SUPFAM" id="SSF52151">
    <property type="entry name" value="FabD/lysophospholipase-like"/>
    <property type="match status" value="1"/>
</dbReference>
<dbReference type="InterPro" id="IPR016035">
    <property type="entry name" value="Acyl_Trfase/lysoPLipase"/>
</dbReference>
<dbReference type="AlphaFoldDB" id="A0A8J6M6T7"/>
<feature type="short sequence motif" description="GXSXG" evidence="4">
    <location>
        <begin position="36"/>
        <end position="40"/>
    </location>
</feature>
<keyword evidence="7" id="KW-1185">Reference proteome</keyword>
<evidence type="ECO:0000313" key="7">
    <source>
        <dbReference type="Proteomes" id="UP000628736"/>
    </source>
</evidence>
<keyword evidence="1 4" id="KW-0378">Hydrolase</keyword>
<protein>
    <submittedName>
        <fullName evidence="6">Patatin family protein</fullName>
    </submittedName>
</protein>
<dbReference type="PROSITE" id="PS51635">
    <property type="entry name" value="PNPLA"/>
    <property type="match status" value="1"/>
</dbReference>
<dbReference type="CDD" id="cd07208">
    <property type="entry name" value="Pat_hypo_Ecoli_yjju_like"/>
    <property type="match status" value="1"/>
</dbReference>
<feature type="active site" description="Nucleophile" evidence="4">
    <location>
        <position position="38"/>
    </location>
</feature>
<comment type="caution">
    <text evidence="4">Lacks conserved residue(s) required for the propagation of feature annotation.</text>
</comment>
<organism evidence="6 7">
    <name type="scientific">Flintibacter hominis</name>
    <dbReference type="NCBI Taxonomy" id="2763048"/>
    <lineage>
        <taxon>Bacteria</taxon>
        <taxon>Bacillati</taxon>
        <taxon>Bacillota</taxon>
        <taxon>Clostridia</taxon>
        <taxon>Eubacteriales</taxon>
        <taxon>Flintibacter</taxon>
    </lineage>
</organism>
<dbReference type="GO" id="GO:0016042">
    <property type="term" value="P:lipid catabolic process"/>
    <property type="evidence" value="ECO:0007669"/>
    <property type="project" value="UniProtKB-UniRule"/>
</dbReference>
<dbReference type="InterPro" id="IPR002641">
    <property type="entry name" value="PNPLA_dom"/>
</dbReference>
<dbReference type="PANTHER" id="PTHR14226">
    <property type="entry name" value="NEUROPATHY TARGET ESTERASE/SWISS CHEESE D.MELANOGASTER"/>
    <property type="match status" value="1"/>
</dbReference>
<dbReference type="Pfam" id="PF01734">
    <property type="entry name" value="Patatin"/>
    <property type="match status" value="1"/>
</dbReference>
<dbReference type="Proteomes" id="UP000628736">
    <property type="component" value="Unassembled WGS sequence"/>
</dbReference>
<dbReference type="Gene3D" id="3.40.1090.10">
    <property type="entry name" value="Cytosolic phospholipase A2 catalytic domain"/>
    <property type="match status" value="2"/>
</dbReference>
<dbReference type="InterPro" id="IPR037483">
    <property type="entry name" value="YjjU-like"/>
</dbReference>
<dbReference type="InterPro" id="IPR050301">
    <property type="entry name" value="NTE"/>
</dbReference>
<keyword evidence="2 4" id="KW-0442">Lipid degradation</keyword>
<dbReference type="GO" id="GO:0016787">
    <property type="term" value="F:hydrolase activity"/>
    <property type="evidence" value="ECO:0007669"/>
    <property type="project" value="UniProtKB-UniRule"/>
</dbReference>
<evidence type="ECO:0000313" key="6">
    <source>
        <dbReference type="EMBL" id="MBC5722228.1"/>
    </source>
</evidence>
<proteinExistence type="predicted"/>
<comment type="caution">
    <text evidence="6">The sequence shown here is derived from an EMBL/GenBank/DDBJ whole genome shotgun (WGS) entry which is preliminary data.</text>
</comment>
<dbReference type="PANTHER" id="PTHR14226:SF25">
    <property type="entry name" value="PHOSPHOESTERASE"/>
    <property type="match status" value="1"/>
</dbReference>
<evidence type="ECO:0000256" key="1">
    <source>
        <dbReference type="ARBA" id="ARBA00022801"/>
    </source>
</evidence>
<evidence type="ECO:0000259" key="5">
    <source>
        <dbReference type="PROSITE" id="PS51635"/>
    </source>
</evidence>
<feature type="active site" description="Proton acceptor" evidence="4">
    <location>
        <position position="160"/>
    </location>
</feature>
<dbReference type="EMBL" id="JACOPO010000003">
    <property type="protein sequence ID" value="MBC5722228.1"/>
    <property type="molecule type" value="Genomic_DNA"/>
</dbReference>
<evidence type="ECO:0000256" key="4">
    <source>
        <dbReference type="PROSITE-ProRule" id="PRU01161"/>
    </source>
</evidence>
<feature type="domain" description="PNPLA" evidence="5">
    <location>
        <begin position="5"/>
        <end position="173"/>
    </location>
</feature>
<evidence type="ECO:0000256" key="2">
    <source>
        <dbReference type="ARBA" id="ARBA00022963"/>
    </source>
</evidence>
<evidence type="ECO:0000256" key="3">
    <source>
        <dbReference type="ARBA" id="ARBA00023098"/>
    </source>
</evidence>
<keyword evidence="3 4" id="KW-0443">Lipid metabolism</keyword>
<sequence length="283" mass="32284">MKTGLVLEGGALRAIFSSGVCDGLLEGGIMTDYFIGVSAGAAYGVSYLSRQPRRNLEVVTRFAPDRRYMGMRNLADKKNQSYFGLEFSYQTIPNELVPFDYDAFQAYPGKAEAVVTNLNTGGADYLEIPRQDRESLVLQATCAMPLMFPIYHINGQPYLDGGVGDAIPWRRALEQGCDRVLVVLTRPREYRRRPDKLLPLVRKKYREYPNFVAAMEQRAQVYNQDREELFRAEREGRLLVIAPRSTLGVSRTERNTEKLRLLWAAGYQDAVDRLEEIQDFFSR</sequence>
<reference evidence="6" key="1">
    <citation type="submission" date="2020-08" db="EMBL/GenBank/DDBJ databases">
        <title>Genome public.</title>
        <authorList>
            <person name="Liu C."/>
            <person name="Sun Q."/>
        </authorList>
    </citation>
    <scope>NUCLEOTIDE SEQUENCE</scope>
    <source>
        <strain evidence="6">NSJ-23</strain>
    </source>
</reference>